<name>A0A8T0J046_CERPU</name>
<dbReference type="Proteomes" id="UP000822688">
    <property type="component" value="Chromosome 1"/>
</dbReference>
<dbReference type="PANTHER" id="PTHR33052">
    <property type="entry name" value="DUF4228 DOMAIN PROTEIN-RELATED"/>
    <property type="match status" value="1"/>
</dbReference>
<evidence type="ECO:0000256" key="1">
    <source>
        <dbReference type="SAM" id="MobiDB-lite"/>
    </source>
</evidence>
<dbReference type="AlphaFoldDB" id="A0A8T0J046"/>
<evidence type="ECO:0000313" key="2">
    <source>
        <dbReference type="EMBL" id="KAG0589340.1"/>
    </source>
</evidence>
<protein>
    <submittedName>
        <fullName evidence="2">Uncharacterized protein</fullName>
    </submittedName>
</protein>
<dbReference type="InterPro" id="IPR025322">
    <property type="entry name" value="PADRE_dom"/>
</dbReference>
<feature type="region of interest" description="Disordered" evidence="1">
    <location>
        <begin position="254"/>
        <end position="336"/>
    </location>
</feature>
<gene>
    <name evidence="2" type="ORF">KC19_1G014400</name>
</gene>
<proteinExistence type="predicted"/>
<reference evidence="2" key="1">
    <citation type="submission" date="2020-06" db="EMBL/GenBank/DDBJ databases">
        <title>WGS assembly of Ceratodon purpureus strain R40.</title>
        <authorList>
            <person name="Carey S.B."/>
            <person name="Jenkins J."/>
            <person name="Shu S."/>
            <person name="Lovell J.T."/>
            <person name="Sreedasyam A."/>
            <person name="Maumus F."/>
            <person name="Tiley G.P."/>
            <person name="Fernandez-Pozo N."/>
            <person name="Barry K."/>
            <person name="Chen C."/>
            <person name="Wang M."/>
            <person name="Lipzen A."/>
            <person name="Daum C."/>
            <person name="Saski C.A."/>
            <person name="Payton A.C."/>
            <person name="Mcbreen J.C."/>
            <person name="Conrad R.E."/>
            <person name="Kollar L.M."/>
            <person name="Olsson S."/>
            <person name="Huttunen S."/>
            <person name="Landis J.B."/>
            <person name="Wickett N.J."/>
            <person name="Johnson M.G."/>
            <person name="Rensing S.A."/>
            <person name="Grimwood J."/>
            <person name="Schmutz J."/>
            <person name="Mcdaniel S.F."/>
        </authorList>
    </citation>
    <scope>NUCLEOTIDE SEQUENCE</scope>
    <source>
        <strain evidence="2">R40</strain>
    </source>
</reference>
<organism evidence="2 3">
    <name type="scientific">Ceratodon purpureus</name>
    <name type="common">Fire moss</name>
    <name type="synonym">Dicranum purpureum</name>
    <dbReference type="NCBI Taxonomy" id="3225"/>
    <lineage>
        <taxon>Eukaryota</taxon>
        <taxon>Viridiplantae</taxon>
        <taxon>Streptophyta</taxon>
        <taxon>Embryophyta</taxon>
        <taxon>Bryophyta</taxon>
        <taxon>Bryophytina</taxon>
        <taxon>Bryopsida</taxon>
        <taxon>Dicranidae</taxon>
        <taxon>Pseudoditrichales</taxon>
        <taxon>Ditrichaceae</taxon>
        <taxon>Ceratodon</taxon>
    </lineage>
</organism>
<sequence>MGLTPFACIPLPDCTRVVYPDGHVDSLHRPCSASEVLRGNKNYYVCANHPHNFHSRLPPDEVLEIGVTYFVCVRPEANGPPFTEHLKKSSLHRGSRILPRFSRGHWIQGREIRSPTHGSTGSRTKVFDFHSATMQQLESLRQNASERPPRHLRLVFIRHCLQALRLPRSSLEQLISEPVLSSVDEVPAPAPTAVDSDLLPILKSAARCELGLYVSRRQEFYLRRARRRRKVIWKPVLQSISEMSPILEFQAPVAQQDNGDSSGSRRLSPPRPDSAVPRKNISPPRQQVFAAAAKSNEQPPPPPEPLVSATKLSNVPIQQQRSRSTNGSYARSLYMA</sequence>
<accession>A0A8T0J046</accession>
<keyword evidence="3" id="KW-1185">Reference proteome</keyword>
<dbReference type="Pfam" id="PF14009">
    <property type="entry name" value="PADRE"/>
    <property type="match status" value="1"/>
</dbReference>
<evidence type="ECO:0000313" key="3">
    <source>
        <dbReference type="Proteomes" id="UP000822688"/>
    </source>
</evidence>
<dbReference type="EMBL" id="CM026421">
    <property type="protein sequence ID" value="KAG0589340.1"/>
    <property type="molecule type" value="Genomic_DNA"/>
</dbReference>
<comment type="caution">
    <text evidence="2">The sequence shown here is derived from an EMBL/GenBank/DDBJ whole genome shotgun (WGS) entry which is preliminary data.</text>
</comment>
<feature type="compositionally biased region" description="Polar residues" evidence="1">
    <location>
        <begin position="310"/>
        <end position="329"/>
    </location>
</feature>